<dbReference type="PROSITE" id="PS51489">
    <property type="entry name" value="BUB1_N"/>
    <property type="match status" value="1"/>
</dbReference>
<sequence length="1167" mass="132417">MASDGNEWELSKENVQPLRQGRIMTTLQGVLAQQDVSTHTVTQQQKRAFESEIRFYCGNDPLDIWDRYIKWTEQTFPQGGKEGNLSAVLERAIQALNEQQRYYQDPRYLSLWLKFGNCCSEPLDLYSYLHSQAIGTSLAQLYITWAEELEARGNYKKADTIFQEGILCKAEPLDKLLSHHREFQARVSRQVLEELENDCDVEEQLDSTVSEPQRTTLAELKGRGKKIIKAPINRVGNAVKVPSQGQRFQYPASQQASVRPTFSVFDENKVADSSSDLPVLTPQPWVAPPPTKSKENELKAGPWTTGRRPRTNTDFSVIASAATPSFTPYVEETAQQQAMTPHKIESSINCVLSARKPGKEEDPLHRVQIHHQDGQEKKEQPMYCKERVYAGVEEFSFEEIRDEIYRKKRREELQALAQKKAELQRKIEEMEKVVRKQQENKQKSSIQQQVEQETAAISSAASKDLKLSPAEQQHVLDTEAVAEGFLPECISVKSNFELAESNQCKNSNSSDAEICPAVNSMPFSIFDESSALESKTASFSLGLSLVHGRHSLAVRKLSESVTAKENIPPGNSDEFQGIEPLSEDPIVTGLYENKTLCPNPEDTCDFVRAAHLVSTPFHGITEQRNQLGDKLEQECLESKTIPLNQQTVVCEEQYEESIYVKKLSPILEASQEDTRSSASSSSPTQISTVKLEQIPEKLELIHTTDEITNDVENVSDDSTEGLQNAEQCKQFLQPLPDFLTEASGFKQEDQIMPWIELEKEVNLGEDYYSLVMLCKDVKNTKCSSNDLFLQTIVSTGNATYHVTHEYLISEQDKIFSAASTNVHSEPVPWDFYILLVLQERLGAEFDKNFSQFCTCFLYHNGCMTVHETICSLTIQDMIQHDKVIPEEVVLLIVDNLLEVVEKLHKAEIIHGNLNPETLFLGDRIYNPFDMGETNKILKIVDFSHSLDLQRQPIENSLKSFPITQTQIGQQLFNENTPVYQVDMLGIANTAHLILFGEYLQVHWEEDRWKTNRDLSQRHNMAFLRVEGITSTNKISVLSKFLYISSYLVTTYCRSHDVIYEINKAFTSRFTNSDLWNTFFDKILNSNGKSTVLLLQDLREELSSSFDSSFPKRLCCQYSMMKYGNSLQTYELGSVSKGCFTPPKTSSSLQSREEGPSRAAQKQLVLSL</sequence>
<evidence type="ECO:0000259" key="3">
    <source>
        <dbReference type="PROSITE" id="PS51489"/>
    </source>
</evidence>
<dbReference type="InterPro" id="IPR013212">
    <property type="entry name" value="Mad3/Bub1_I"/>
</dbReference>
<gene>
    <name evidence="4" type="primary">BUB1B</name>
    <name evidence="4" type="ORF">L345_04425</name>
</gene>
<keyword evidence="5" id="KW-1185">Reference proteome</keyword>
<dbReference type="AlphaFoldDB" id="V8P5C7"/>
<dbReference type="Gene3D" id="1.10.510.10">
    <property type="entry name" value="Transferase(Phosphotransferase) domain 1"/>
    <property type="match status" value="1"/>
</dbReference>
<dbReference type="InterPro" id="IPR015661">
    <property type="entry name" value="Bub1/Mad3"/>
</dbReference>
<dbReference type="FunFam" id="1.25.40.430:FF:000002">
    <property type="entry name" value="mitotic checkpoint serine/threonine-protein kinase BUB1 beta"/>
    <property type="match status" value="1"/>
</dbReference>
<dbReference type="GO" id="GO:0000776">
    <property type="term" value="C:kinetochore"/>
    <property type="evidence" value="ECO:0007669"/>
    <property type="project" value="UniProtKB-ARBA"/>
</dbReference>
<dbReference type="PANTHER" id="PTHR14030">
    <property type="entry name" value="MITOTIC CHECKPOINT SERINE/THREONINE-PROTEIN KINASE BUB1"/>
    <property type="match status" value="1"/>
</dbReference>
<dbReference type="GO" id="GO:0005634">
    <property type="term" value="C:nucleus"/>
    <property type="evidence" value="ECO:0007669"/>
    <property type="project" value="TreeGrafter"/>
</dbReference>
<proteinExistence type="predicted"/>
<dbReference type="Proteomes" id="UP000018936">
    <property type="component" value="Unassembled WGS sequence"/>
</dbReference>
<dbReference type="GO" id="GO:0004672">
    <property type="term" value="F:protein kinase activity"/>
    <property type="evidence" value="ECO:0007669"/>
    <property type="project" value="TreeGrafter"/>
</dbReference>
<dbReference type="GO" id="GO:0007094">
    <property type="term" value="P:mitotic spindle assembly checkpoint signaling"/>
    <property type="evidence" value="ECO:0007669"/>
    <property type="project" value="InterPro"/>
</dbReference>
<evidence type="ECO:0000313" key="4">
    <source>
        <dbReference type="EMBL" id="ETE69774.1"/>
    </source>
</evidence>
<dbReference type="OrthoDB" id="248495at2759"/>
<keyword evidence="4" id="KW-0808">Transferase</keyword>
<feature type="domain" description="BUB1 N-terminal" evidence="3">
    <location>
        <begin position="49"/>
        <end position="216"/>
    </location>
</feature>
<dbReference type="GO" id="GO:0051754">
    <property type="term" value="P:meiotic sister chromatid cohesion, centromeric"/>
    <property type="evidence" value="ECO:0007669"/>
    <property type="project" value="TreeGrafter"/>
</dbReference>
<feature type="non-terminal residue" evidence="4">
    <location>
        <position position="1"/>
    </location>
</feature>
<evidence type="ECO:0000256" key="1">
    <source>
        <dbReference type="SAM" id="Coils"/>
    </source>
</evidence>
<comment type="caution">
    <text evidence="4">The sequence shown here is derived from an EMBL/GenBank/DDBJ whole genome shotgun (WGS) entry which is preliminary data.</text>
</comment>
<dbReference type="PANTHER" id="PTHR14030:SF25">
    <property type="entry name" value="MITOTIC CHECKPOINT SERINE_THREONINE-PROTEIN KINASE BUB1 BETA"/>
    <property type="match status" value="1"/>
</dbReference>
<dbReference type="SUPFAM" id="SSF56112">
    <property type="entry name" value="Protein kinase-like (PK-like)"/>
    <property type="match status" value="1"/>
</dbReference>
<feature type="region of interest" description="Disordered" evidence="2">
    <location>
        <begin position="273"/>
        <end position="311"/>
    </location>
</feature>
<feature type="non-terminal residue" evidence="4">
    <location>
        <position position="1167"/>
    </location>
</feature>
<dbReference type="EMBL" id="AZIM01000697">
    <property type="protein sequence ID" value="ETE69774.1"/>
    <property type="molecule type" value="Genomic_DNA"/>
</dbReference>
<evidence type="ECO:0000256" key="2">
    <source>
        <dbReference type="SAM" id="MobiDB-lite"/>
    </source>
</evidence>
<dbReference type="SMART" id="SM00777">
    <property type="entry name" value="Mad3_BUB1_I"/>
    <property type="match status" value="1"/>
</dbReference>
<dbReference type="Gene3D" id="1.25.40.430">
    <property type="match status" value="1"/>
</dbReference>
<reference evidence="4 5" key="1">
    <citation type="journal article" date="2013" name="Proc. Natl. Acad. Sci. U.S.A.">
        <title>The king cobra genome reveals dynamic gene evolution and adaptation in the snake venom system.</title>
        <authorList>
            <person name="Vonk F.J."/>
            <person name="Casewell N.R."/>
            <person name="Henkel C.V."/>
            <person name="Heimberg A.M."/>
            <person name="Jansen H.J."/>
            <person name="McCleary R.J."/>
            <person name="Kerkkamp H.M."/>
            <person name="Vos R.A."/>
            <person name="Guerreiro I."/>
            <person name="Calvete J.J."/>
            <person name="Wuster W."/>
            <person name="Woods A.E."/>
            <person name="Logan J.M."/>
            <person name="Harrison R.A."/>
            <person name="Castoe T.A."/>
            <person name="de Koning A.P."/>
            <person name="Pollock D.D."/>
            <person name="Yandell M."/>
            <person name="Calderon D."/>
            <person name="Renjifo C."/>
            <person name="Currier R.B."/>
            <person name="Salgado D."/>
            <person name="Pla D."/>
            <person name="Sanz L."/>
            <person name="Hyder A.S."/>
            <person name="Ribeiro J.M."/>
            <person name="Arntzen J.W."/>
            <person name="van den Thillart G.E."/>
            <person name="Boetzer M."/>
            <person name="Pirovano W."/>
            <person name="Dirks R.P."/>
            <person name="Spaink H.P."/>
            <person name="Duboule D."/>
            <person name="McGlinn E."/>
            <person name="Kini R.M."/>
            <person name="Richardson M.K."/>
        </authorList>
    </citation>
    <scope>NUCLEOTIDE SEQUENCE</scope>
    <source>
        <tissue evidence="4">Blood</tissue>
    </source>
</reference>
<accession>V8P5C7</accession>
<name>V8P5C7_OPHHA</name>
<dbReference type="Pfam" id="PF08311">
    <property type="entry name" value="Mad3_BUB1_I"/>
    <property type="match status" value="1"/>
</dbReference>
<feature type="coiled-coil region" evidence="1">
    <location>
        <begin position="406"/>
        <end position="456"/>
    </location>
</feature>
<evidence type="ECO:0000313" key="5">
    <source>
        <dbReference type="Proteomes" id="UP000018936"/>
    </source>
</evidence>
<protein>
    <submittedName>
        <fullName evidence="4">Mitotic checkpoint serine/threonine-protein kinase BUB1 beta</fullName>
    </submittedName>
</protein>
<keyword evidence="1" id="KW-0175">Coiled coil</keyword>
<dbReference type="InterPro" id="IPR011009">
    <property type="entry name" value="Kinase-like_dom_sf"/>
</dbReference>
<organism evidence="4 5">
    <name type="scientific">Ophiophagus hannah</name>
    <name type="common">King cobra</name>
    <name type="synonym">Naja hannah</name>
    <dbReference type="NCBI Taxonomy" id="8665"/>
    <lineage>
        <taxon>Eukaryota</taxon>
        <taxon>Metazoa</taxon>
        <taxon>Chordata</taxon>
        <taxon>Craniata</taxon>
        <taxon>Vertebrata</taxon>
        <taxon>Euteleostomi</taxon>
        <taxon>Lepidosauria</taxon>
        <taxon>Squamata</taxon>
        <taxon>Bifurcata</taxon>
        <taxon>Unidentata</taxon>
        <taxon>Episquamata</taxon>
        <taxon>Toxicofera</taxon>
        <taxon>Serpentes</taxon>
        <taxon>Colubroidea</taxon>
        <taxon>Elapidae</taxon>
        <taxon>Elapinae</taxon>
        <taxon>Ophiophagus</taxon>
    </lineage>
</organism>
<keyword evidence="4" id="KW-0418">Kinase</keyword>